<proteinExistence type="predicted"/>
<dbReference type="EMBL" id="BAABME010008435">
    <property type="protein sequence ID" value="GAA0173080.1"/>
    <property type="molecule type" value="Genomic_DNA"/>
</dbReference>
<evidence type="ECO:0000313" key="3">
    <source>
        <dbReference type="EMBL" id="GAA0173080.1"/>
    </source>
</evidence>
<dbReference type="InterPro" id="IPR023298">
    <property type="entry name" value="ATPase_P-typ_TM_dom_sf"/>
</dbReference>
<feature type="transmembrane region" description="Helical" evidence="2">
    <location>
        <begin position="102"/>
        <end position="120"/>
    </location>
</feature>
<organism evidence="3 4">
    <name type="scientific">Lithospermum erythrorhizon</name>
    <name type="common">Purple gromwell</name>
    <name type="synonym">Lithospermum officinale var. erythrorhizon</name>
    <dbReference type="NCBI Taxonomy" id="34254"/>
    <lineage>
        <taxon>Eukaryota</taxon>
        <taxon>Viridiplantae</taxon>
        <taxon>Streptophyta</taxon>
        <taxon>Embryophyta</taxon>
        <taxon>Tracheophyta</taxon>
        <taxon>Spermatophyta</taxon>
        <taxon>Magnoliopsida</taxon>
        <taxon>eudicotyledons</taxon>
        <taxon>Gunneridae</taxon>
        <taxon>Pentapetalae</taxon>
        <taxon>asterids</taxon>
        <taxon>lamiids</taxon>
        <taxon>Boraginales</taxon>
        <taxon>Boraginaceae</taxon>
        <taxon>Boraginoideae</taxon>
        <taxon>Lithospermeae</taxon>
        <taxon>Lithospermum</taxon>
    </lineage>
</organism>
<keyword evidence="4" id="KW-1185">Reference proteome</keyword>
<accession>A0AAV3R9U0</accession>
<evidence type="ECO:0000256" key="2">
    <source>
        <dbReference type="SAM" id="Phobius"/>
    </source>
</evidence>
<reference evidence="3 4" key="1">
    <citation type="submission" date="2024-01" db="EMBL/GenBank/DDBJ databases">
        <title>The complete chloroplast genome sequence of Lithospermum erythrorhizon: insights into the phylogenetic relationship among Boraginaceae species and the maternal lineages of purple gromwells.</title>
        <authorList>
            <person name="Okada T."/>
            <person name="Watanabe K."/>
        </authorList>
    </citation>
    <scope>NUCLEOTIDE SEQUENCE [LARGE SCALE GENOMIC DNA]</scope>
</reference>
<feature type="transmembrane region" description="Helical" evidence="2">
    <location>
        <begin position="70"/>
        <end position="90"/>
    </location>
</feature>
<dbReference type="SUPFAM" id="SSF81665">
    <property type="entry name" value="Calcium ATPase, transmembrane domain M"/>
    <property type="match status" value="1"/>
</dbReference>
<keyword evidence="2" id="KW-0472">Membrane</keyword>
<evidence type="ECO:0000313" key="4">
    <source>
        <dbReference type="Proteomes" id="UP001454036"/>
    </source>
</evidence>
<keyword evidence="2" id="KW-0812">Transmembrane</keyword>
<gene>
    <name evidence="3" type="ORF">LIER_26771</name>
</gene>
<evidence type="ECO:0000256" key="1">
    <source>
        <dbReference type="ARBA" id="ARBA00022842"/>
    </source>
</evidence>
<feature type="transmembrane region" description="Helical" evidence="2">
    <location>
        <begin position="41"/>
        <end position="58"/>
    </location>
</feature>
<sequence length="168" mass="19020">MQLQPEAEIFATGIVLGTYLAVMTDKFGVHSIRDNHPELNSALYLQVSIVSLALIFVTRSRSWSYLERPGLLLVAAFLIAQLVATIIDVYGDMEFARTKGIGWGWAGVIWLYSIIFYIPLDIFKFIIRYALTGKAWNNLLDNRTALTTKQRLWTRREAGTMGHRSAHA</sequence>
<dbReference type="AlphaFoldDB" id="A0AAV3R9U0"/>
<name>A0AAV3R9U0_LITER</name>
<comment type="caution">
    <text evidence="3">The sequence shown here is derived from an EMBL/GenBank/DDBJ whole genome shotgun (WGS) entry which is preliminary data.</text>
</comment>
<dbReference type="Proteomes" id="UP001454036">
    <property type="component" value="Unassembled WGS sequence"/>
</dbReference>
<dbReference type="Gene3D" id="1.20.1110.10">
    <property type="entry name" value="Calcium-transporting ATPase, transmembrane domain"/>
    <property type="match status" value="1"/>
</dbReference>
<dbReference type="PANTHER" id="PTHR42861">
    <property type="entry name" value="CALCIUM-TRANSPORTING ATPASE"/>
    <property type="match status" value="1"/>
</dbReference>
<keyword evidence="2" id="KW-1133">Transmembrane helix</keyword>
<protein>
    <submittedName>
        <fullName evidence="3">Primary active transporter</fullName>
    </submittedName>
</protein>
<keyword evidence="1" id="KW-0460">Magnesium</keyword>